<keyword evidence="3" id="KW-1185">Reference proteome</keyword>
<dbReference type="RefSeq" id="WP_165907443.1">
    <property type="nucleotide sequence ID" value="NZ_SLZU01000001.1"/>
</dbReference>
<dbReference type="PANTHER" id="PTHR30441:SF4">
    <property type="entry name" value="PROTEIN ASMA"/>
    <property type="match status" value="1"/>
</dbReference>
<dbReference type="AlphaFoldDB" id="A0A4R3JM76"/>
<evidence type="ECO:0000313" key="2">
    <source>
        <dbReference type="EMBL" id="TCS67463.1"/>
    </source>
</evidence>
<dbReference type="InterPro" id="IPR052894">
    <property type="entry name" value="AsmA-related"/>
</dbReference>
<comment type="caution">
    <text evidence="2">The sequence shown here is derived from an EMBL/GenBank/DDBJ whole genome shotgun (WGS) entry which is preliminary data.</text>
</comment>
<gene>
    <name evidence="2" type="ORF">EDD52_101564</name>
</gene>
<accession>A0A4R3JM76</accession>
<name>A0A4R3JM76_9RHOB</name>
<dbReference type="PANTHER" id="PTHR30441">
    <property type="entry name" value="DUF748 DOMAIN-CONTAINING PROTEIN"/>
    <property type="match status" value="1"/>
</dbReference>
<reference evidence="2 3" key="1">
    <citation type="submission" date="2019-03" db="EMBL/GenBank/DDBJ databases">
        <title>Genomic Encyclopedia of Type Strains, Phase IV (KMG-IV): sequencing the most valuable type-strain genomes for metagenomic binning, comparative biology and taxonomic classification.</title>
        <authorList>
            <person name="Goeker M."/>
        </authorList>
    </citation>
    <scope>NUCLEOTIDE SEQUENCE [LARGE SCALE GENOMIC DNA]</scope>
    <source>
        <strain evidence="2 3">DSM 104836</strain>
    </source>
</reference>
<dbReference type="InterPro" id="IPR007844">
    <property type="entry name" value="AsmA"/>
</dbReference>
<feature type="domain" description="AsmA" evidence="1">
    <location>
        <begin position="12"/>
        <end position="171"/>
    </location>
</feature>
<dbReference type="GO" id="GO:0005886">
    <property type="term" value="C:plasma membrane"/>
    <property type="evidence" value="ECO:0007669"/>
    <property type="project" value="TreeGrafter"/>
</dbReference>
<protein>
    <submittedName>
        <fullName evidence="2">AsmA protein</fullName>
    </submittedName>
</protein>
<proteinExistence type="predicted"/>
<dbReference type="GO" id="GO:0090313">
    <property type="term" value="P:regulation of protein targeting to membrane"/>
    <property type="evidence" value="ECO:0007669"/>
    <property type="project" value="TreeGrafter"/>
</dbReference>
<sequence length="654" mass="67650">MRLVFRLLSAAVILVLLAFVGVLMLPGDRLAHIASQQLSKQLGRDVTITGDVSLAFWPTLSVSTGPLEIANADWAGDTPLLRAQAARIGVDAASLLSGDMRFRMIEADAPRISLVTDTSGRGNWELTTAEAQQTEAAPAPSPSADQTPAIPVFTLDRLRLSDAALSYTQAGEAPVSMQGVDLDLSWPDRQGAATLNLTLRPAGQPVSIAATIARPAALMAGQTAPVTASVKAPGGTASYDGSFGSLPEAQGTLSLDLADTAQFLAALGVSGVEVPQGLGRRAKAKGQITLTKGTQLALRDTRLTLDTNTLTAAADITLAEKPRITARLNADALDFSGLAQGGTGGSGGSGGGSGGSSGWSTAPIDASGLAAFDGEISLDANAIDLGTLKLGKTRTVMTLDRSRAVFALNEVRAYDGLVTGEFVANNRNGLSVGGKLRASDVELQTLLKDAADVTRFSGKADATLNFLGVGQSTAAIMSSLKGDGTLKAGPGRISGIDLDQLFRAGGAGGGTTVFDTLTASYTIAGGVLRNSDLLMTLPGITAEGEGKVNLGARTLDYLVVPTALNARDGRGLAIPVRIKGSWDAPAIRADMGEAIDRNLAEEKKELETKVRDKVTEKLEKELGVTVEEGESVEDVLQRKLEEDATKGLLRLLGK</sequence>
<feature type="domain" description="AsmA" evidence="1">
    <location>
        <begin position="355"/>
        <end position="532"/>
    </location>
</feature>
<evidence type="ECO:0000313" key="3">
    <source>
        <dbReference type="Proteomes" id="UP000295696"/>
    </source>
</evidence>
<evidence type="ECO:0000259" key="1">
    <source>
        <dbReference type="Pfam" id="PF05170"/>
    </source>
</evidence>
<dbReference type="Proteomes" id="UP000295696">
    <property type="component" value="Unassembled WGS sequence"/>
</dbReference>
<dbReference type="Pfam" id="PF05170">
    <property type="entry name" value="AsmA"/>
    <property type="match status" value="2"/>
</dbReference>
<organism evidence="2 3">
    <name type="scientific">Primorskyibacter sedentarius</name>
    <dbReference type="NCBI Taxonomy" id="745311"/>
    <lineage>
        <taxon>Bacteria</taxon>
        <taxon>Pseudomonadati</taxon>
        <taxon>Pseudomonadota</taxon>
        <taxon>Alphaproteobacteria</taxon>
        <taxon>Rhodobacterales</taxon>
        <taxon>Roseobacteraceae</taxon>
        <taxon>Primorskyibacter</taxon>
    </lineage>
</organism>
<dbReference type="EMBL" id="SLZU01000001">
    <property type="protein sequence ID" value="TCS67463.1"/>
    <property type="molecule type" value="Genomic_DNA"/>
</dbReference>